<name>G9ZJF2_9GAMM</name>
<dbReference type="EMBL" id="AGCM01000189">
    <property type="protein sequence ID" value="EHM49930.1"/>
    <property type="molecule type" value="Genomic_DNA"/>
</dbReference>
<evidence type="ECO:0000313" key="1">
    <source>
        <dbReference type="EMBL" id="EHM49930.1"/>
    </source>
</evidence>
<proteinExistence type="predicted"/>
<reference evidence="1 2" key="1">
    <citation type="submission" date="2011-08" db="EMBL/GenBank/DDBJ databases">
        <authorList>
            <person name="Weinstock G."/>
            <person name="Sodergren E."/>
            <person name="Clifton S."/>
            <person name="Fulton L."/>
            <person name="Fulton B."/>
            <person name="Courtney L."/>
            <person name="Fronick C."/>
            <person name="Harrison M."/>
            <person name="Strong C."/>
            <person name="Farmer C."/>
            <person name="Delahaunty K."/>
            <person name="Markovic C."/>
            <person name="Hall O."/>
            <person name="Minx P."/>
            <person name="Tomlinson C."/>
            <person name="Mitreva M."/>
            <person name="Hou S."/>
            <person name="Chen J."/>
            <person name="Wollam A."/>
            <person name="Pepin K.H."/>
            <person name="Johnson M."/>
            <person name="Bhonagiri V."/>
            <person name="Zhang X."/>
            <person name="Suruliraj S."/>
            <person name="Warren W."/>
            <person name="Chinwalla A."/>
            <person name="Mardis E.R."/>
            <person name="Wilson R.K."/>
        </authorList>
    </citation>
    <scope>NUCLEOTIDE SEQUENCE [LARGE SCALE GENOMIC DNA]</scope>
    <source>
        <strain evidence="1 2">F0432</strain>
    </source>
</reference>
<evidence type="ECO:0000313" key="2">
    <source>
        <dbReference type="Proteomes" id="UP000004750"/>
    </source>
</evidence>
<dbReference type="HOGENOM" id="CLU_3096960_0_0_6"/>
<comment type="caution">
    <text evidence="1">The sequence shown here is derived from an EMBL/GenBank/DDBJ whole genome shotgun (WGS) entry which is preliminary data.</text>
</comment>
<organism evidence="1 2">
    <name type="scientific">Cardiobacterium valvarum F0432</name>
    <dbReference type="NCBI Taxonomy" id="797473"/>
    <lineage>
        <taxon>Bacteria</taxon>
        <taxon>Pseudomonadati</taxon>
        <taxon>Pseudomonadota</taxon>
        <taxon>Gammaproteobacteria</taxon>
        <taxon>Cardiobacteriales</taxon>
        <taxon>Cardiobacteriaceae</taxon>
        <taxon>Cardiobacterium</taxon>
    </lineage>
</organism>
<sequence>MFPGCGKSEAATRGLRVGEMALPSPHYLEGLHFQLANSLAITSEEHQRANL</sequence>
<dbReference type="AlphaFoldDB" id="G9ZJF2"/>
<gene>
    <name evidence="1" type="ORF">HMPREF9080_02921</name>
</gene>
<accession>G9ZJF2</accession>
<dbReference type="Proteomes" id="UP000004750">
    <property type="component" value="Unassembled WGS sequence"/>
</dbReference>
<protein>
    <submittedName>
        <fullName evidence="1">Uncharacterized protein</fullName>
    </submittedName>
</protein>